<evidence type="ECO:0000313" key="1">
    <source>
        <dbReference type="EMBL" id="EOB08580.1"/>
    </source>
</evidence>
<gene>
    <name evidence="1" type="ORF">Anapl_09890</name>
</gene>
<organism evidence="1 2">
    <name type="scientific">Anas platyrhynchos</name>
    <name type="common">Mallard</name>
    <name type="synonym">Anas boschas</name>
    <dbReference type="NCBI Taxonomy" id="8839"/>
    <lineage>
        <taxon>Eukaryota</taxon>
        <taxon>Metazoa</taxon>
        <taxon>Chordata</taxon>
        <taxon>Craniata</taxon>
        <taxon>Vertebrata</taxon>
        <taxon>Euteleostomi</taxon>
        <taxon>Archelosauria</taxon>
        <taxon>Archosauria</taxon>
        <taxon>Dinosauria</taxon>
        <taxon>Saurischia</taxon>
        <taxon>Theropoda</taxon>
        <taxon>Coelurosauria</taxon>
        <taxon>Aves</taxon>
        <taxon>Neognathae</taxon>
        <taxon>Galloanserae</taxon>
        <taxon>Anseriformes</taxon>
        <taxon>Anatidae</taxon>
        <taxon>Anatinae</taxon>
        <taxon>Anas</taxon>
    </lineage>
</organism>
<name>R0M392_ANAPL</name>
<accession>R0M392</accession>
<dbReference type="AlphaFoldDB" id="R0M392"/>
<sequence length="257" mass="28438">MGFHICPVICGIKKEIKPYVLSNVGIFGSWNAKLEAHVKITNEEYERQKILMYFSVYEGECGSVNGCFSSRSSVLNLREKAGEQDSGKKGYLSISYAEQSRCAFHNHLASSNVIIPGSFSRSTVNKSTGLSVELLTTEDSPGSSELVLLTRNCILDFQEVQKATEENGSRLRGRHALQPMGALAAGTRAANFFDSQIQQAGWLQLCSSRWLVLGGWPFSLRIKPALLHLVAYPTFDKLETVQHCPTAKEVMLTFLLP</sequence>
<dbReference type="Proteomes" id="UP000296049">
    <property type="component" value="Unassembled WGS sequence"/>
</dbReference>
<dbReference type="EMBL" id="KB742437">
    <property type="protein sequence ID" value="EOB08580.1"/>
    <property type="molecule type" value="Genomic_DNA"/>
</dbReference>
<keyword evidence="2" id="KW-1185">Reference proteome</keyword>
<evidence type="ECO:0000313" key="2">
    <source>
        <dbReference type="Proteomes" id="UP000296049"/>
    </source>
</evidence>
<reference evidence="2" key="1">
    <citation type="journal article" date="2013" name="Nat. Genet.">
        <title>The duck genome and transcriptome provide insight into an avian influenza virus reservoir species.</title>
        <authorList>
            <person name="Huang Y."/>
            <person name="Li Y."/>
            <person name="Burt D.W."/>
            <person name="Chen H."/>
            <person name="Zhang Y."/>
            <person name="Qian W."/>
            <person name="Kim H."/>
            <person name="Gan S."/>
            <person name="Zhao Y."/>
            <person name="Li J."/>
            <person name="Yi K."/>
            <person name="Feng H."/>
            <person name="Zhu P."/>
            <person name="Li B."/>
            <person name="Liu Q."/>
            <person name="Fairley S."/>
            <person name="Magor K.E."/>
            <person name="Du Z."/>
            <person name="Hu X."/>
            <person name="Goodman L."/>
            <person name="Tafer H."/>
            <person name="Vignal A."/>
            <person name="Lee T."/>
            <person name="Kim K.W."/>
            <person name="Sheng Z."/>
            <person name="An Y."/>
            <person name="Searle S."/>
            <person name="Herrero J."/>
            <person name="Groenen M.A."/>
            <person name="Crooijmans R.P."/>
            <person name="Faraut T."/>
            <person name="Cai Q."/>
            <person name="Webster R.G."/>
            <person name="Aldridge J.R."/>
            <person name="Warren W.C."/>
            <person name="Bartschat S."/>
            <person name="Kehr S."/>
            <person name="Marz M."/>
            <person name="Stadler P.F."/>
            <person name="Smith J."/>
            <person name="Kraus R.H."/>
            <person name="Zhao Y."/>
            <person name="Ren L."/>
            <person name="Fei J."/>
            <person name="Morisson M."/>
            <person name="Kaiser P."/>
            <person name="Griffin D.K."/>
            <person name="Rao M."/>
            <person name="Pitel F."/>
            <person name="Wang J."/>
            <person name="Li N."/>
        </authorList>
    </citation>
    <scope>NUCLEOTIDE SEQUENCE [LARGE SCALE GENOMIC DNA]</scope>
</reference>
<protein>
    <submittedName>
        <fullName evidence="1">Uncharacterized protein</fullName>
    </submittedName>
</protein>
<proteinExistence type="predicted"/>